<reference evidence="1" key="1">
    <citation type="journal article" date="2022" name="bioRxiv">
        <title>Sequencing and chromosome-scale assembly of the giantPleurodeles waltlgenome.</title>
        <authorList>
            <person name="Brown T."/>
            <person name="Elewa A."/>
            <person name="Iarovenko S."/>
            <person name="Subramanian E."/>
            <person name="Araus A.J."/>
            <person name="Petzold A."/>
            <person name="Susuki M."/>
            <person name="Suzuki K.-i.T."/>
            <person name="Hayashi T."/>
            <person name="Toyoda A."/>
            <person name="Oliveira C."/>
            <person name="Osipova E."/>
            <person name="Leigh N.D."/>
            <person name="Simon A."/>
            <person name="Yun M.H."/>
        </authorList>
    </citation>
    <scope>NUCLEOTIDE SEQUENCE</scope>
    <source>
        <strain evidence="1">20211129_DDA</strain>
        <tissue evidence="1">Liver</tissue>
    </source>
</reference>
<dbReference type="EMBL" id="JANPWB010000013">
    <property type="protein sequence ID" value="KAJ1107144.1"/>
    <property type="molecule type" value="Genomic_DNA"/>
</dbReference>
<protein>
    <submittedName>
        <fullName evidence="1">Uncharacterized protein</fullName>
    </submittedName>
</protein>
<organism evidence="1 2">
    <name type="scientific">Pleurodeles waltl</name>
    <name type="common">Iberian ribbed newt</name>
    <dbReference type="NCBI Taxonomy" id="8319"/>
    <lineage>
        <taxon>Eukaryota</taxon>
        <taxon>Metazoa</taxon>
        <taxon>Chordata</taxon>
        <taxon>Craniata</taxon>
        <taxon>Vertebrata</taxon>
        <taxon>Euteleostomi</taxon>
        <taxon>Amphibia</taxon>
        <taxon>Batrachia</taxon>
        <taxon>Caudata</taxon>
        <taxon>Salamandroidea</taxon>
        <taxon>Salamandridae</taxon>
        <taxon>Pleurodelinae</taxon>
        <taxon>Pleurodeles</taxon>
    </lineage>
</organism>
<dbReference type="AlphaFoldDB" id="A0AAV7MVF5"/>
<name>A0AAV7MVF5_PLEWA</name>
<accession>A0AAV7MVF5</accession>
<proteinExistence type="predicted"/>
<evidence type="ECO:0000313" key="1">
    <source>
        <dbReference type="EMBL" id="KAJ1107144.1"/>
    </source>
</evidence>
<comment type="caution">
    <text evidence="1">The sequence shown here is derived from an EMBL/GenBank/DDBJ whole genome shotgun (WGS) entry which is preliminary data.</text>
</comment>
<evidence type="ECO:0000313" key="2">
    <source>
        <dbReference type="Proteomes" id="UP001066276"/>
    </source>
</evidence>
<gene>
    <name evidence="1" type="ORF">NDU88_004537</name>
</gene>
<keyword evidence="2" id="KW-1185">Reference proteome</keyword>
<dbReference type="Proteomes" id="UP001066276">
    <property type="component" value="Chromosome 9"/>
</dbReference>
<sequence>MPLNKPTKETSISSLWSKPPKMEIGKLEGALDPQDDPHAPMEIRTEIGSLKDDLKSCTKDVSREVRAIGNRVDDLKRTVDARSED</sequence>